<name>A4A1T1_9BACT</name>
<dbReference type="RefSeq" id="WP_002653762.1">
    <property type="nucleotide sequence ID" value="NZ_CH672376.1"/>
</dbReference>
<comment type="caution">
    <text evidence="2">The sequence shown here is derived from an EMBL/GenBank/DDBJ whole genome shotgun (WGS) entry which is preliminary data.</text>
</comment>
<protein>
    <submittedName>
        <fullName evidence="2">Uncharacterized protein</fullName>
    </submittedName>
</protein>
<dbReference type="OrthoDB" id="284920at2"/>
<keyword evidence="1" id="KW-0472">Membrane</keyword>
<evidence type="ECO:0000256" key="1">
    <source>
        <dbReference type="SAM" id="Phobius"/>
    </source>
</evidence>
<proteinExistence type="predicted"/>
<reference evidence="2 3" key="1">
    <citation type="submission" date="2006-02" db="EMBL/GenBank/DDBJ databases">
        <authorList>
            <person name="Amann R."/>
            <person name="Ferriera S."/>
            <person name="Johnson J."/>
            <person name="Kravitz S."/>
            <person name="Halpern A."/>
            <person name="Remington K."/>
            <person name="Beeson K."/>
            <person name="Tran B."/>
            <person name="Rogers Y.-H."/>
            <person name="Friedman R."/>
            <person name="Venter J.C."/>
        </authorList>
    </citation>
    <scope>NUCLEOTIDE SEQUENCE [LARGE SCALE GENOMIC DNA]</scope>
    <source>
        <strain evidence="2 3">DSM 3645</strain>
    </source>
</reference>
<keyword evidence="1" id="KW-1133">Transmembrane helix</keyword>
<dbReference type="eggNOG" id="ENOG502ZGZB">
    <property type="taxonomic scope" value="Bacteria"/>
</dbReference>
<dbReference type="STRING" id="314230.DSM3645_29466"/>
<keyword evidence="1" id="KW-0812">Transmembrane</keyword>
<evidence type="ECO:0000313" key="2">
    <source>
        <dbReference type="EMBL" id="EAQ77297.1"/>
    </source>
</evidence>
<gene>
    <name evidence="2" type="ORF">DSM3645_29466</name>
</gene>
<dbReference type="EMBL" id="AANZ01000037">
    <property type="protein sequence ID" value="EAQ77297.1"/>
    <property type="molecule type" value="Genomic_DNA"/>
</dbReference>
<evidence type="ECO:0000313" key="3">
    <source>
        <dbReference type="Proteomes" id="UP000004358"/>
    </source>
</evidence>
<dbReference type="HOGENOM" id="CLU_2582693_0_0_0"/>
<dbReference type="AlphaFoldDB" id="A4A1T1"/>
<sequence>MAPANPQDEAPGGPADRRRRWTRLLIAVGAVAVIWLVLLPQVAETPPVKRHIETMQAAGIDPSAMFYSELEPHLFLQPQK</sequence>
<dbReference type="Proteomes" id="UP000004358">
    <property type="component" value="Unassembled WGS sequence"/>
</dbReference>
<organism evidence="2 3">
    <name type="scientific">Blastopirellula marina DSM 3645</name>
    <dbReference type="NCBI Taxonomy" id="314230"/>
    <lineage>
        <taxon>Bacteria</taxon>
        <taxon>Pseudomonadati</taxon>
        <taxon>Planctomycetota</taxon>
        <taxon>Planctomycetia</taxon>
        <taxon>Pirellulales</taxon>
        <taxon>Pirellulaceae</taxon>
        <taxon>Blastopirellula</taxon>
    </lineage>
</organism>
<feature type="transmembrane region" description="Helical" evidence="1">
    <location>
        <begin position="24"/>
        <end position="43"/>
    </location>
</feature>
<accession>A4A1T1</accession>